<reference evidence="3 4" key="1">
    <citation type="journal article" date="2013" name="BMC Genomics">
        <title>Reconstruction of the lipid metabolism for the microalga Monoraphidium neglectum from its genome sequence reveals characteristics suitable for biofuel production.</title>
        <authorList>
            <person name="Bogen C."/>
            <person name="Al-Dilaimi A."/>
            <person name="Albersmeier A."/>
            <person name="Wichmann J."/>
            <person name="Grundmann M."/>
            <person name="Rupp O."/>
            <person name="Lauersen K.J."/>
            <person name="Blifernez-Klassen O."/>
            <person name="Kalinowski J."/>
            <person name="Goesmann A."/>
            <person name="Mussgnug J.H."/>
            <person name="Kruse O."/>
        </authorList>
    </citation>
    <scope>NUCLEOTIDE SEQUENCE [LARGE SCALE GENOMIC DNA]</scope>
    <source>
        <strain evidence="3 4">SAG 48.87</strain>
    </source>
</reference>
<organism evidence="3 4">
    <name type="scientific">Monoraphidium neglectum</name>
    <dbReference type="NCBI Taxonomy" id="145388"/>
    <lineage>
        <taxon>Eukaryota</taxon>
        <taxon>Viridiplantae</taxon>
        <taxon>Chlorophyta</taxon>
        <taxon>core chlorophytes</taxon>
        <taxon>Chlorophyceae</taxon>
        <taxon>CS clade</taxon>
        <taxon>Sphaeropleales</taxon>
        <taxon>Selenastraceae</taxon>
        <taxon>Monoraphidium</taxon>
    </lineage>
</organism>
<dbReference type="EMBL" id="KK101685">
    <property type="protein sequence ID" value="KIY99985.1"/>
    <property type="molecule type" value="Genomic_DNA"/>
</dbReference>
<dbReference type="GO" id="GO:0005543">
    <property type="term" value="F:phospholipid binding"/>
    <property type="evidence" value="ECO:0007669"/>
    <property type="project" value="TreeGrafter"/>
</dbReference>
<keyword evidence="1" id="KW-0812">Transmembrane</keyword>
<dbReference type="PANTHER" id="PTHR34675:SF1">
    <property type="entry name" value="PROTEIN TRIGALACTOSYLDIACYLGLYCEROL 2, CHLOROPLASTIC"/>
    <property type="match status" value="1"/>
</dbReference>
<dbReference type="InterPro" id="IPR039342">
    <property type="entry name" value="TGD2-like"/>
</dbReference>
<feature type="transmembrane region" description="Helical" evidence="1">
    <location>
        <begin position="56"/>
        <end position="74"/>
    </location>
</feature>
<evidence type="ECO:0000313" key="4">
    <source>
        <dbReference type="Proteomes" id="UP000054498"/>
    </source>
</evidence>
<dbReference type="GeneID" id="25740849"/>
<name>A0A0D2N104_9CHLO</name>
<keyword evidence="1" id="KW-1133">Transmembrane helix</keyword>
<keyword evidence="4" id="KW-1185">Reference proteome</keyword>
<sequence>MQRAGPLRHHSMGLAGVTGAAAAAAAKRGGKAGISKAGQILSRLQERPLPQISPSLAAFLGVGVFCSGLLYFWARGMSARRVNPYSFTMNFSIASKVHLGTPLRMKGVQIGRVTEVSIEPTRVAVKAEVFDHRNVVPRGSRFDINQLGLVPEAFLDIGTPEGCRVAGAAGPHSSKCERQGLIVCHGSEVDGSQVGAGCGAF</sequence>
<evidence type="ECO:0000256" key="1">
    <source>
        <dbReference type="SAM" id="Phobius"/>
    </source>
</evidence>
<dbReference type="OrthoDB" id="1924069at2759"/>
<dbReference type="GO" id="GO:0005319">
    <property type="term" value="F:lipid transporter activity"/>
    <property type="evidence" value="ECO:0007669"/>
    <property type="project" value="TreeGrafter"/>
</dbReference>
<dbReference type="KEGG" id="mng:MNEG_7973"/>
<dbReference type="GO" id="GO:0009706">
    <property type="term" value="C:chloroplast inner membrane"/>
    <property type="evidence" value="ECO:0007669"/>
    <property type="project" value="TreeGrafter"/>
</dbReference>
<dbReference type="Pfam" id="PF02470">
    <property type="entry name" value="MlaD"/>
    <property type="match status" value="1"/>
</dbReference>
<dbReference type="PANTHER" id="PTHR34675">
    <property type="entry name" value="PROTEIN TRIGALACTOSYLDIACYLGLYCEROL 2, CHLOROPLASTIC"/>
    <property type="match status" value="1"/>
</dbReference>
<gene>
    <name evidence="3" type="ORF">MNEG_7973</name>
</gene>
<dbReference type="AlphaFoldDB" id="A0A0D2N104"/>
<proteinExistence type="predicted"/>
<feature type="domain" description="Mce/MlaD" evidence="2">
    <location>
        <begin position="84"/>
        <end position="157"/>
    </location>
</feature>
<evidence type="ECO:0000259" key="2">
    <source>
        <dbReference type="Pfam" id="PF02470"/>
    </source>
</evidence>
<protein>
    <recommendedName>
        <fullName evidence="2">Mce/MlaD domain-containing protein</fullName>
    </recommendedName>
</protein>
<evidence type="ECO:0000313" key="3">
    <source>
        <dbReference type="EMBL" id="KIY99985.1"/>
    </source>
</evidence>
<accession>A0A0D2N104</accession>
<dbReference type="RefSeq" id="XP_013899005.1">
    <property type="nucleotide sequence ID" value="XM_014043551.1"/>
</dbReference>
<keyword evidence="1" id="KW-0472">Membrane</keyword>
<dbReference type="InterPro" id="IPR003399">
    <property type="entry name" value="Mce/MlaD"/>
</dbReference>
<dbReference type="Proteomes" id="UP000054498">
    <property type="component" value="Unassembled WGS sequence"/>
</dbReference>
<dbReference type="STRING" id="145388.A0A0D2N104"/>